<dbReference type="RefSeq" id="WP_090232426.1">
    <property type="nucleotide sequence ID" value="NZ_FNHW01000001.1"/>
</dbReference>
<gene>
    <name evidence="2" type="ORF">SAMN04488137_0593</name>
</gene>
<proteinExistence type="predicted"/>
<dbReference type="OrthoDB" id="2476089at2"/>
<evidence type="ECO:0008006" key="4">
    <source>
        <dbReference type="Google" id="ProtNLM"/>
    </source>
</evidence>
<sequence length="75" mass="8559">MEQKKNPKSKSEEVAEKNYEPSDYSSQSETDQGLALTHEQVSDDYMEGTIDGLIENAEGKDIPLQRRGHDIYKKK</sequence>
<reference evidence="3" key="1">
    <citation type="submission" date="2016-10" db="EMBL/GenBank/DDBJ databases">
        <authorList>
            <person name="Varghese N."/>
            <person name="Submissions S."/>
        </authorList>
    </citation>
    <scope>NUCLEOTIDE SEQUENCE [LARGE SCALE GENOMIC DNA]</scope>
    <source>
        <strain evidence="3">CGMCC 1.6854</strain>
    </source>
</reference>
<dbReference type="STRING" id="459525.SAMN04488137_0593"/>
<evidence type="ECO:0000313" key="3">
    <source>
        <dbReference type="Proteomes" id="UP000199544"/>
    </source>
</evidence>
<dbReference type="Proteomes" id="UP000199544">
    <property type="component" value="Unassembled WGS sequence"/>
</dbReference>
<keyword evidence="3" id="KW-1185">Reference proteome</keyword>
<feature type="region of interest" description="Disordered" evidence="1">
    <location>
        <begin position="1"/>
        <end position="42"/>
    </location>
</feature>
<dbReference type="InterPro" id="IPR025100">
    <property type="entry name" value="DUF4025"/>
</dbReference>
<evidence type="ECO:0000313" key="2">
    <source>
        <dbReference type="EMBL" id="SDM52876.1"/>
    </source>
</evidence>
<name>A0A1G9TYX8_9BACL</name>
<protein>
    <recommendedName>
        <fullName evidence="4">DUF4025 domain-containing protein</fullName>
    </recommendedName>
</protein>
<accession>A0A1G9TYX8</accession>
<dbReference type="Pfam" id="PF13217">
    <property type="entry name" value="DUF4025"/>
    <property type="match status" value="1"/>
</dbReference>
<organism evidence="2 3">
    <name type="scientific">Fictibacillus solisalsi</name>
    <dbReference type="NCBI Taxonomy" id="459525"/>
    <lineage>
        <taxon>Bacteria</taxon>
        <taxon>Bacillati</taxon>
        <taxon>Bacillota</taxon>
        <taxon>Bacilli</taxon>
        <taxon>Bacillales</taxon>
        <taxon>Fictibacillaceae</taxon>
        <taxon>Fictibacillus</taxon>
    </lineage>
</organism>
<dbReference type="EMBL" id="FNHW01000001">
    <property type="protein sequence ID" value="SDM52876.1"/>
    <property type="molecule type" value="Genomic_DNA"/>
</dbReference>
<evidence type="ECO:0000256" key="1">
    <source>
        <dbReference type="SAM" id="MobiDB-lite"/>
    </source>
</evidence>
<feature type="compositionally biased region" description="Basic and acidic residues" evidence="1">
    <location>
        <begin position="1"/>
        <end position="20"/>
    </location>
</feature>
<dbReference type="AlphaFoldDB" id="A0A1G9TYX8"/>